<keyword evidence="1" id="KW-0472">Membrane</keyword>
<dbReference type="SMART" id="SM01100">
    <property type="entry name" value="CRAL_TRIO_N"/>
    <property type="match status" value="1"/>
</dbReference>
<dbReference type="Proteomes" id="UP000326759">
    <property type="component" value="Unassembled WGS sequence"/>
</dbReference>
<dbReference type="AlphaFoldDB" id="A0A5N5T8L7"/>
<evidence type="ECO:0000256" key="1">
    <source>
        <dbReference type="SAM" id="Phobius"/>
    </source>
</evidence>
<dbReference type="CDD" id="cd00170">
    <property type="entry name" value="SEC14"/>
    <property type="match status" value="1"/>
</dbReference>
<dbReference type="InterPro" id="IPR036273">
    <property type="entry name" value="CRAL/TRIO_N_dom_sf"/>
</dbReference>
<dbReference type="Pfam" id="PF00650">
    <property type="entry name" value="CRAL_TRIO"/>
    <property type="match status" value="1"/>
</dbReference>
<dbReference type="GO" id="GO:1902936">
    <property type="term" value="F:phosphatidylinositol bisphosphate binding"/>
    <property type="evidence" value="ECO:0007669"/>
    <property type="project" value="TreeGrafter"/>
</dbReference>
<dbReference type="PANTHER" id="PTHR10174">
    <property type="entry name" value="ALPHA-TOCOPHEROL TRANSFER PROTEIN-RELATED"/>
    <property type="match status" value="1"/>
</dbReference>
<dbReference type="SUPFAM" id="SSF52087">
    <property type="entry name" value="CRAL/TRIO domain"/>
    <property type="match status" value="1"/>
</dbReference>
<dbReference type="SUPFAM" id="SSF46938">
    <property type="entry name" value="CRAL/TRIO N-terminal domain"/>
    <property type="match status" value="1"/>
</dbReference>
<dbReference type="SMART" id="SM00516">
    <property type="entry name" value="SEC14"/>
    <property type="match status" value="1"/>
</dbReference>
<sequence length="416" mass="48436">MNGLESSKKAGGKRACKLLTFLEWIDICYREREKRRNLKLNILKDMIFYIYVALALGQALRSRPLHSSMMSTTVFSDKEQMEETPQGADVSQIPIPYGKKRCGSDTKMSNSESEENILSDVDKEMESFDRINFNPDIISGELPDIFKIEAELDLHEKREWINRDVEALRDMVVSEQGLNGRTDKPFLLAFLRARKFDYEKALTMIRGYYMSQKQNRDLYTNLLPSSLCHVWPLNMQTVLPKPDKKGRTVLIFFTEAWDPEKVSLDDIFRAQVLILEHIVRLPITQLKGVAAIVDCKGLSFNQVSYFSTAHIKRMVSLIQEIFPLRFKALHFVNEPSVFDWVFSLVKPFLSETIKGRVSANLYFLIHHMFIDSLEFVFRYFEKTQSLYMFIKCTYCACNKQKSHSILFTLFPSQKEK</sequence>
<proteinExistence type="predicted"/>
<name>A0A5N5T8L7_9CRUS</name>
<dbReference type="InterPro" id="IPR011074">
    <property type="entry name" value="CRAL/TRIO_N_dom"/>
</dbReference>
<organism evidence="3 4">
    <name type="scientific">Armadillidium nasatum</name>
    <dbReference type="NCBI Taxonomy" id="96803"/>
    <lineage>
        <taxon>Eukaryota</taxon>
        <taxon>Metazoa</taxon>
        <taxon>Ecdysozoa</taxon>
        <taxon>Arthropoda</taxon>
        <taxon>Crustacea</taxon>
        <taxon>Multicrustacea</taxon>
        <taxon>Malacostraca</taxon>
        <taxon>Eumalacostraca</taxon>
        <taxon>Peracarida</taxon>
        <taxon>Isopoda</taxon>
        <taxon>Oniscidea</taxon>
        <taxon>Crinocheta</taxon>
        <taxon>Armadillidiidae</taxon>
        <taxon>Armadillidium</taxon>
    </lineage>
</organism>
<evidence type="ECO:0000313" key="3">
    <source>
        <dbReference type="EMBL" id="KAB7501350.1"/>
    </source>
</evidence>
<dbReference type="PRINTS" id="PR00180">
    <property type="entry name" value="CRETINALDHBP"/>
</dbReference>
<dbReference type="EMBL" id="SEYY01010950">
    <property type="protein sequence ID" value="KAB7501350.1"/>
    <property type="molecule type" value="Genomic_DNA"/>
</dbReference>
<keyword evidence="1" id="KW-0812">Transmembrane</keyword>
<dbReference type="PROSITE" id="PS50191">
    <property type="entry name" value="CRAL_TRIO"/>
    <property type="match status" value="1"/>
</dbReference>
<keyword evidence="4" id="KW-1185">Reference proteome</keyword>
<dbReference type="InterPro" id="IPR001251">
    <property type="entry name" value="CRAL-TRIO_dom"/>
</dbReference>
<dbReference type="OrthoDB" id="75724at2759"/>
<protein>
    <submittedName>
        <fullName evidence="3">Alpha-tocopherol transfer protein-like</fullName>
    </submittedName>
</protein>
<dbReference type="Pfam" id="PF03765">
    <property type="entry name" value="CRAL_TRIO_N"/>
    <property type="match status" value="1"/>
</dbReference>
<dbReference type="PANTHER" id="PTHR10174:SF130">
    <property type="entry name" value="ALPHA-TOCOPHEROL TRANSFER PROTEIN-LIKE"/>
    <property type="match status" value="1"/>
</dbReference>
<dbReference type="InterPro" id="IPR036865">
    <property type="entry name" value="CRAL-TRIO_dom_sf"/>
</dbReference>
<gene>
    <name evidence="3" type="primary">Ttpal_0</name>
    <name evidence="3" type="ORF">Anas_12017</name>
</gene>
<feature type="domain" description="CRAL-TRIO" evidence="2">
    <location>
        <begin position="236"/>
        <end position="357"/>
    </location>
</feature>
<keyword evidence="1" id="KW-1133">Transmembrane helix</keyword>
<feature type="non-terminal residue" evidence="3">
    <location>
        <position position="416"/>
    </location>
</feature>
<evidence type="ECO:0000259" key="2">
    <source>
        <dbReference type="PROSITE" id="PS50191"/>
    </source>
</evidence>
<accession>A0A5N5T8L7</accession>
<dbReference type="Gene3D" id="1.10.8.20">
    <property type="entry name" value="N-terminal domain of phosphatidylinositol transfer protein sec14p"/>
    <property type="match status" value="1"/>
</dbReference>
<comment type="caution">
    <text evidence="3">The sequence shown here is derived from an EMBL/GenBank/DDBJ whole genome shotgun (WGS) entry which is preliminary data.</text>
</comment>
<dbReference type="Gene3D" id="3.40.525.10">
    <property type="entry name" value="CRAL-TRIO lipid binding domain"/>
    <property type="match status" value="1"/>
</dbReference>
<dbReference type="GO" id="GO:0016020">
    <property type="term" value="C:membrane"/>
    <property type="evidence" value="ECO:0007669"/>
    <property type="project" value="TreeGrafter"/>
</dbReference>
<feature type="transmembrane region" description="Helical" evidence="1">
    <location>
        <begin position="42"/>
        <end position="60"/>
    </location>
</feature>
<reference evidence="3 4" key="1">
    <citation type="journal article" date="2019" name="PLoS Biol.">
        <title>Sex chromosomes control vertical transmission of feminizing Wolbachia symbionts in an isopod.</title>
        <authorList>
            <person name="Becking T."/>
            <person name="Chebbi M.A."/>
            <person name="Giraud I."/>
            <person name="Moumen B."/>
            <person name="Laverre T."/>
            <person name="Caubet Y."/>
            <person name="Peccoud J."/>
            <person name="Gilbert C."/>
            <person name="Cordaux R."/>
        </authorList>
    </citation>
    <scope>NUCLEOTIDE SEQUENCE [LARGE SCALE GENOMIC DNA]</scope>
    <source>
        <strain evidence="3">ANa2</strain>
        <tissue evidence="3">Whole body excluding digestive tract and cuticle</tissue>
    </source>
</reference>
<evidence type="ECO:0000313" key="4">
    <source>
        <dbReference type="Proteomes" id="UP000326759"/>
    </source>
</evidence>